<dbReference type="PROSITE" id="PS00137">
    <property type="entry name" value="SUBTILASE_HIS"/>
    <property type="match status" value="1"/>
</dbReference>
<dbReference type="Pfam" id="PF00082">
    <property type="entry name" value="Peptidase_S8"/>
    <property type="match status" value="1"/>
</dbReference>
<dbReference type="InterPro" id="IPR050131">
    <property type="entry name" value="Peptidase_S8_subtilisin-like"/>
</dbReference>
<dbReference type="InterPro" id="IPR000209">
    <property type="entry name" value="Peptidase_S8/S53_dom"/>
</dbReference>
<evidence type="ECO:0000313" key="15">
    <source>
        <dbReference type="Proteomes" id="UP000531594"/>
    </source>
</evidence>
<evidence type="ECO:0000256" key="9">
    <source>
        <dbReference type="PIRSR" id="PIRSR615500-1"/>
    </source>
</evidence>
<keyword evidence="8" id="KW-0106">Calcium</keyword>
<feature type="domain" description="Peptidase S8/S53" evidence="13">
    <location>
        <begin position="165"/>
        <end position="477"/>
    </location>
</feature>
<keyword evidence="5 10" id="KW-0645">Protease</keyword>
<dbReference type="GO" id="GO:0004252">
    <property type="term" value="F:serine-type endopeptidase activity"/>
    <property type="evidence" value="ECO:0007669"/>
    <property type="project" value="UniProtKB-UniRule"/>
</dbReference>
<dbReference type="RefSeq" id="WP_184530425.1">
    <property type="nucleotide sequence ID" value="NZ_JACHGK010000039.1"/>
</dbReference>
<dbReference type="InterPro" id="IPR036852">
    <property type="entry name" value="Peptidase_S8/S53_dom_sf"/>
</dbReference>
<organism evidence="14 15">
    <name type="scientific">Bacillus benzoevorans</name>
    <dbReference type="NCBI Taxonomy" id="1456"/>
    <lineage>
        <taxon>Bacteria</taxon>
        <taxon>Bacillati</taxon>
        <taxon>Bacillota</taxon>
        <taxon>Bacilli</taxon>
        <taxon>Bacillales</taxon>
        <taxon>Bacillaceae</taxon>
        <taxon>Bacillus</taxon>
    </lineage>
</organism>
<dbReference type="AlphaFoldDB" id="A0A7X0HW64"/>
<gene>
    <name evidence="14" type="ORF">HNR53_004710</name>
</gene>
<keyword evidence="7 10" id="KW-0720">Serine protease</keyword>
<keyword evidence="12" id="KW-0732">Signal</keyword>
<feature type="active site" description="Charge relay system" evidence="9 10">
    <location>
        <position position="172"/>
    </location>
</feature>
<keyword evidence="6 10" id="KW-0378">Hydrolase</keyword>
<comment type="caution">
    <text evidence="14">The sequence shown here is derived from an EMBL/GenBank/DDBJ whole genome shotgun (WGS) entry which is preliminary data.</text>
</comment>
<keyword evidence="4" id="KW-0964">Secreted</keyword>
<dbReference type="PANTHER" id="PTHR43806">
    <property type="entry name" value="PEPTIDASE S8"/>
    <property type="match status" value="1"/>
</dbReference>
<evidence type="ECO:0000256" key="12">
    <source>
        <dbReference type="SAM" id="SignalP"/>
    </source>
</evidence>
<comment type="subcellular location">
    <subcellularLocation>
        <location evidence="2">Secreted</location>
    </subcellularLocation>
</comment>
<protein>
    <submittedName>
        <fullName evidence="14">Subtilisin family serine protease</fullName>
    </submittedName>
</protein>
<accession>A0A7X0HW64</accession>
<dbReference type="InterPro" id="IPR022398">
    <property type="entry name" value="Peptidase_S8_His-AS"/>
</dbReference>
<evidence type="ECO:0000256" key="3">
    <source>
        <dbReference type="ARBA" id="ARBA00011073"/>
    </source>
</evidence>
<dbReference type="Proteomes" id="UP000531594">
    <property type="component" value="Unassembled WGS sequence"/>
</dbReference>
<proteinExistence type="inferred from homology"/>
<feature type="signal peptide" evidence="12">
    <location>
        <begin position="1"/>
        <end position="20"/>
    </location>
</feature>
<comment type="cofactor">
    <cofactor evidence="1">
        <name>Ca(2+)</name>
        <dbReference type="ChEBI" id="CHEBI:29108"/>
    </cofactor>
</comment>
<dbReference type="PRINTS" id="PR00723">
    <property type="entry name" value="SUBTILISIN"/>
</dbReference>
<dbReference type="PROSITE" id="PS00138">
    <property type="entry name" value="SUBTILASE_SER"/>
    <property type="match status" value="1"/>
</dbReference>
<evidence type="ECO:0000313" key="14">
    <source>
        <dbReference type="EMBL" id="MBB6447984.1"/>
    </source>
</evidence>
<evidence type="ECO:0000256" key="1">
    <source>
        <dbReference type="ARBA" id="ARBA00001913"/>
    </source>
</evidence>
<dbReference type="Gene3D" id="3.40.50.200">
    <property type="entry name" value="Peptidase S8/S53 domain"/>
    <property type="match status" value="1"/>
</dbReference>
<sequence length="489" mass="52387">MKKKVLHTLLSVTFGIGILAASDSSVHVSANEQNSKQEVNVKNLYVIAFQNELPQDYREIIEKAGGEVVKTIPEIGGVEAQSGHSSFLQNLSKLTSIEAANREIPLALNDPTAKLSAQQDSTVNQTEPESYWDNQWDMQRVTNNGKSYEIETGGYTDKDGETVHKAVVGVIDTGIDMSHPDLKNNIVGGRNLVPAGIDESETGDPNDIKDRNGHGTNVAGIIAANGKVKGVGPELGIRSYRVISGQGFAMPAWVIDAIMAAADDNVDVINMSLRLYNNTKMIIEGTTYKTAAETILWKRAIQYAVNNGVTVVAGSGNESLNLDDKNQVNKFLNMIYEPYGIKVEGAATAVPAQLPGVINVSASIKWSTRELAFYSNYGNSAIDVAGPGGDLGPEFAETFDPETADQSCLIFNTWPTYLGSSYNYMAGTSMATPQVAGVAGVVKAANPQFTPAQVTARIKQTALDYGKIGQDPLFGAGEANAYRALNNIK</sequence>
<keyword evidence="15" id="KW-1185">Reference proteome</keyword>
<dbReference type="InterPro" id="IPR015500">
    <property type="entry name" value="Peptidase_S8_subtilisin-rel"/>
</dbReference>
<dbReference type="PANTHER" id="PTHR43806:SF11">
    <property type="entry name" value="CEREVISIN-RELATED"/>
    <property type="match status" value="1"/>
</dbReference>
<evidence type="ECO:0000256" key="8">
    <source>
        <dbReference type="ARBA" id="ARBA00022837"/>
    </source>
</evidence>
<dbReference type="SUPFAM" id="SSF52743">
    <property type="entry name" value="Subtilisin-like"/>
    <property type="match status" value="1"/>
</dbReference>
<dbReference type="InterPro" id="IPR023827">
    <property type="entry name" value="Peptidase_S8_Asp-AS"/>
</dbReference>
<evidence type="ECO:0000256" key="10">
    <source>
        <dbReference type="PROSITE-ProRule" id="PRU01240"/>
    </source>
</evidence>
<dbReference type="EMBL" id="JACHGK010000039">
    <property type="protein sequence ID" value="MBB6447984.1"/>
    <property type="molecule type" value="Genomic_DNA"/>
</dbReference>
<evidence type="ECO:0000256" key="5">
    <source>
        <dbReference type="ARBA" id="ARBA00022670"/>
    </source>
</evidence>
<reference evidence="14 15" key="1">
    <citation type="submission" date="2020-08" db="EMBL/GenBank/DDBJ databases">
        <title>Genomic Encyclopedia of Type Strains, Phase IV (KMG-IV): sequencing the most valuable type-strain genomes for metagenomic binning, comparative biology and taxonomic classification.</title>
        <authorList>
            <person name="Goeker M."/>
        </authorList>
    </citation>
    <scope>NUCLEOTIDE SEQUENCE [LARGE SCALE GENOMIC DNA]</scope>
    <source>
        <strain evidence="14 15">DSM 5391</strain>
    </source>
</reference>
<feature type="active site" description="Charge relay system" evidence="9 10">
    <location>
        <position position="429"/>
    </location>
</feature>
<dbReference type="InterPro" id="IPR023828">
    <property type="entry name" value="Peptidase_S8_Ser-AS"/>
</dbReference>
<evidence type="ECO:0000259" key="13">
    <source>
        <dbReference type="Pfam" id="PF00082"/>
    </source>
</evidence>
<evidence type="ECO:0000256" key="11">
    <source>
        <dbReference type="RuleBase" id="RU003355"/>
    </source>
</evidence>
<evidence type="ECO:0000256" key="2">
    <source>
        <dbReference type="ARBA" id="ARBA00004613"/>
    </source>
</evidence>
<evidence type="ECO:0000256" key="7">
    <source>
        <dbReference type="ARBA" id="ARBA00022825"/>
    </source>
</evidence>
<comment type="similarity">
    <text evidence="3 10 11">Belongs to the peptidase S8 family.</text>
</comment>
<dbReference type="GO" id="GO:0005576">
    <property type="term" value="C:extracellular region"/>
    <property type="evidence" value="ECO:0007669"/>
    <property type="project" value="UniProtKB-SubCell"/>
</dbReference>
<name>A0A7X0HW64_9BACI</name>
<evidence type="ECO:0000256" key="4">
    <source>
        <dbReference type="ARBA" id="ARBA00022525"/>
    </source>
</evidence>
<evidence type="ECO:0000256" key="6">
    <source>
        <dbReference type="ARBA" id="ARBA00022801"/>
    </source>
</evidence>
<dbReference type="PROSITE" id="PS51892">
    <property type="entry name" value="SUBTILASE"/>
    <property type="match status" value="1"/>
</dbReference>
<feature type="chain" id="PRO_5038621414" evidence="12">
    <location>
        <begin position="21"/>
        <end position="489"/>
    </location>
</feature>
<dbReference type="GO" id="GO:0006508">
    <property type="term" value="P:proteolysis"/>
    <property type="evidence" value="ECO:0007669"/>
    <property type="project" value="UniProtKB-KW"/>
</dbReference>
<feature type="active site" description="Charge relay system" evidence="9 10">
    <location>
        <position position="214"/>
    </location>
</feature>
<dbReference type="PROSITE" id="PS00136">
    <property type="entry name" value="SUBTILASE_ASP"/>
    <property type="match status" value="1"/>
</dbReference>